<reference evidence="7" key="1">
    <citation type="submission" date="2025-08" db="UniProtKB">
        <authorList>
            <consortium name="RefSeq"/>
        </authorList>
    </citation>
    <scope>IDENTIFICATION</scope>
</reference>
<sequence>MAKTHKSKSSLNEVVTRECTINLHKHTYKVGLKKKAPRAIKVIRQFAQKAMGTTDVRIDTRLNRHLWTRGIRAPPFRIRVRLQRRRNEDDDSPNKLYTLVSVVMVDTFKGLQNVTVE</sequence>
<dbReference type="Gene3D" id="3.10.440.10">
    <property type="match status" value="1"/>
</dbReference>
<evidence type="ECO:0000256" key="4">
    <source>
        <dbReference type="ARBA" id="ARBA00035230"/>
    </source>
</evidence>
<dbReference type="Proteomes" id="UP000694867">
    <property type="component" value="Unplaced"/>
</dbReference>
<evidence type="ECO:0000313" key="6">
    <source>
        <dbReference type="Proteomes" id="UP000694867"/>
    </source>
</evidence>
<name>A0AAJ7L6G2_9ACAR</name>
<dbReference type="PANTHER" id="PTHR10956:SF0">
    <property type="entry name" value="60S RIBOSOMAL PROTEIN L31"/>
    <property type="match status" value="1"/>
</dbReference>
<dbReference type="GeneID" id="100908651"/>
<comment type="similarity">
    <text evidence="1">Belongs to the eukaryotic ribosomal protein eL31 family.</text>
</comment>
<dbReference type="KEGG" id="goe:100908651"/>
<dbReference type="GO" id="GO:0003735">
    <property type="term" value="F:structural constituent of ribosome"/>
    <property type="evidence" value="ECO:0007669"/>
    <property type="project" value="InterPro"/>
</dbReference>
<dbReference type="GO" id="GO:0022625">
    <property type="term" value="C:cytosolic large ribosomal subunit"/>
    <property type="evidence" value="ECO:0007669"/>
    <property type="project" value="TreeGrafter"/>
</dbReference>
<keyword evidence="6" id="KW-1185">Reference proteome</keyword>
<dbReference type="SUPFAM" id="SSF54575">
    <property type="entry name" value="Ribosomal protein L31e"/>
    <property type="match status" value="1"/>
</dbReference>
<dbReference type="Pfam" id="PF01198">
    <property type="entry name" value="Ribosomal_L31e"/>
    <property type="match status" value="1"/>
</dbReference>
<dbReference type="SMART" id="SM01380">
    <property type="entry name" value="Ribosomal_L31e"/>
    <property type="match status" value="1"/>
</dbReference>
<dbReference type="FunFam" id="3.10.440.10:FF:000001">
    <property type="entry name" value="60S ribosomal protein L31"/>
    <property type="match status" value="1"/>
</dbReference>
<evidence type="ECO:0000256" key="1">
    <source>
        <dbReference type="ARBA" id="ARBA00010808"/>
    </source>
</evidence>
<dbReference type="AlphaFoldDB" id="A0AAJ7L6G2"/>
<dbReference type="GO" id="GO:0002181">
    <property type="term" value="P:cytoplasmic translation"/>
    <property type="evidence" value="ECO:0007669"/>
    <property type="project" value="TreeGrafter"/>
</dbReference>
<evidence type="ECO:0000313" key="7">
    <source>
        <dbReference type="RefSeq" id="XP_018495375.1"/>
    </source>
</evidence>
<dbReference type="InterPro" id="IPR020052">
    <property type="entry name" value="Ribosomal_eL31_CS"/>
</dbReference>
<evidence type="ECO:0000256" key="3">
    <source>
        <dbReference type="ARBA" id="ARBA00023274"/>
    </source>
</evidence>
<evidence type="ECO:0000256" key="5">
    <source>
        <dbReference type="ARBA" id="ARBA00035337"/>
    </source>
</evidence>
<dbReference type="InterPro" id="IPR023621">
    <property type="entry name" value="Ribosomal_eL31_dom_sf"/>
</dbReference>
<protein>
    <recommendedName>
        <fullName evidence="4">Large ribosomal subunit protein eL31</fullName>
    </recommendedName>
    <alternativeName>
        <fullName evidence="5">60S ribosomal protein L31</fullName>
    </alternativeName>
</protein>
<dbReference type="PANTHER" id="PTHR10956">
    <property type="entry name" value="60S RIBOSOMAL PROTEIN L31"/>
    <property type="match status" value="1"/>
</dbReference>
<keyword evidence="2 7" id="KW-0689">Ribosomal protein</keyword>
<dbReference type="CDD" id="cd00463">
    <property type="entry name" value="Ribosomal_L31e"/>
    <property type="match status" value="1"/>
</dbReference>
<dbReference type="PROSITE" id="PS01144">
    <property type="entry name" value="RIBOSOMAL_L31E"/>
    <property type="match status" value="1"/>
</dbReference>
<proteinExistence type="inferred from homology"/>
<organism evidence="6 7">
    <name type="scientific">Galendromus occidentalis</name>
    <name type="common">western predatory mite</name>
    <dbReference type="NCBI Taxonomy" id="34638"/>
    <lineage>
        <taxon>Eukaryota</taxon>
        <taxon>Metazoa</taxon>
        <taxon>Ecdysozoa</taxon>
        <taxon>Arthropoda</taxon>
        <taxon>Chelicerata</taxon>
        <taxon>Arachnida</taxon>
        <taxon>Acari</taxon>
        <taxon>Parasitiformes</taxon>
        <taxon>Mesostigmata</taxon>
        <taxon>Gamasina</taxon>
        <taxon>Phytoseioidea</taxon>
        <taxon>Phytoseiidae</taxon>
        <taxon>Typhlodrominae</taxon>
        <taxon>Galendromus</taxon>
    </lineage>
</organism>
<evidence type="ECO:0000256" key="2">
    <source>
        <dbReference type="ARBA" id="ARBA00022980"/>
    </source>
</evidence>
<dbReference type="InterPro" id="IPR000054">
    <property type="entry name" value="Ribosomal_eL31"/>
</dbReference>
<accession>A0AAJ7L6G2</accession>
<gene>
    <name evidence="7" type="primary">LOC100908651</name>
</gene>
<dbReference type="CTD" id="6160"/>
<dbReference type="RefSeq" id="XP_018495375.1">
    <property type="nucleotide sequence ID" value="XM_018639859.1"/>
</dbReference>
<keyword evidence="3" id="KW-0687">Ribonucleoprotein</keyword>